<accession>A0A2H5QB53</accession>
<dbReference type="FunFam" id="1.25.40.10:FF:001093">
    <property type="entry name" value="Pentatricopeptide repeat-containing protein At2g34400"/>
    <property type="match status" value="1"/>
</dbReference>
<dbReference type="GO" id="GO:0003723">
    <property type="term" value="F:RNA binding"/>
    <property type="evidence" value="ECO:0007669"/>
    <property type="project" value="InterPro"/>
</dbReference>
<protein>
    <recommendedName>
        <fullName evidence="5">DYW domain-containing protein</fullName>
    </recommendedName>
</protein>
<dbReference type="Pfam" id="PF13041">
    <property type="entry name" value="PPR_2"/>
    <property type="match status" value="1"/>
</dbReference>
<dbReference type="FunFam" id="1.25.40.10:FF:000343">
    <property type="entry name" value="Pentatricopeptide repeat-containing protein At3g58590"/>
    <property type="match status" value="2"/>
</dbReference>
<dbReference type="Proteomes" id="UP000236630">
    <property type="component" value="Unassembled WGS sequence"/>
</dbReference>
<evidence type="ECO:0000313" key="4">
    <source>
        <dbReference type="Proteomes" id="UP000236630"/>
    </source>
</evidence>
<name>A0A2H5QB53_CITUN</name>
<dbReference type="InterPro" id="IPR011990">
    <property type="entry name" value="TPR-like_helical_dom_sf"/>
</dbReference>
<dbReference type="GO" id="GO:0009451">
    <property type="term" value="P:RNA modification"/>
    <property type="evidence" value="ECO:0007669"/>
    <property type="project" value="InterPro"/>
</dbReference>
<dbReference type="EMBL" id="BDQV01000283">
    <property type="protein sequence ID" value="GAY61791.1"/>
    <property type="molecule type" value="Genomic_DNA"/>
</dbReference>
<dbReference type="InterPro" id="IPR046848">
    <property type="entry name" value="E_motif"/>
</dbReference>
<evidence type="ECO:0000256" key="2">
    <source>
        <dbReference type="PROSITE-ProRule" id="PRU00708"/>
    </source>
</evidence>
<dbReference type="InterPro" id="IPR002885">
    <property type="entry name" value="PPR_rpt"/>
</dbReference>
<keyword evidence="1" id="KW-0677">Repeat</keyword>
<dbReference type="InterPro" id="IPR046960">
    <property type="entry name" value="PPR_At4g14850-like_plant"/>
</dbReference>
<reference evidence="3 4" key="1">
    <citation type="journal article" date="2017" name="Front. Genet.">
        <title>Draft sequencing of the heterozygous diploid genome of Satsuma (Citrus unshiu Marc.) using a hybrid assembly approach.</title>
        <authorList>
            <person name="Shimizu T."/>
            <person name="Tanizawa Y."/>
            <person name="Mochizuki T."/>
            <person name="Nagasaki H."/>
            <person name="Yoshioka T."/>
            <person name="Toyoda A."/>
            <person name="Fujiyama A."/>
            <person name="Kaminuma E."/>
            <person name="Nakamura Y."/>
        </authorList>
    </citation>
    <scope>NUCLEOTIDE SEQUENCE [LARGE SCALE GENOMIC DNA]</scope>
    <source>
        <strain evidence="4">cv. Miyagawa wase</strain>
    </source>
</reference>
<proteinExistence type="predicted"/>
<dbReference type="PANTHER" id="PTHR47926">
    <property type="entry name" value="PENTATRICOPEPTIDE REPEAT-CONTAINING PROTEIN"/>
    <property type="match status" value="1"/>
</dbReference>
<evidence type="ECO:0008006" key="5">
    <source>
        <dbReference type="Google" id="ProtNLM"/>
    </source>
</evidence>
<keyword evidence="4" id="KW-1185">Reference proteome</keyword>
<dbReference type="Gene3D" id="1.25.40.10">
    <property type="entry name" value="Tetratricopeptide repeat domain"/>
    <property type="match status" value="5"/>
</dbReference>
<comment type="caution">
    <text evidence="3">The sequence shown here is derived from an EMBL/GenBank/DDBJ whole genome shotgun (WGS) entry which is preliminary data.</text>
</comment>
<sequence length="757" mass="83709">MHTLLRANLLQPPFKSQQTLPPLKKKVPINTFSPNPKSQVAYLCSISSVSCSERTLLFNDWPQLVKISIGSGDLKLGQAVHAFLLKSGSQNDTFEANNLINLYAKFNRLDVAQKLFDGMLVRSAITWTSLIKGYLDDGDYESVLGIACDMYRSEEKFNEHTCSVILEACSLLEDRIFGEQIHAFAIKSGFENNVFVGTSLISMYFHSGCFREAENVFRGLAYKDVRCVNFMILEYNKAGESEMAFHVFVHLLSSDFEPNDYTFTNVISVCYENLGIEEGKQLHGLAVKFGVVREISVGNAIVTMYGKHGMSEEAERMFDAISERNLISWTALISGYVRSGHGGKAINGFLEFLDLGICCDSSCLATVIDGCSVCSNLELGLQLHGFAIKHGYLSDVRLGTALVDIYAKGGDLKSARMLLDGFSCKYTAAFNAILSGFMEKIADDEEDVMVLFSQQRLAGMEPDPVTFSRLLSLSASQACLVRGHSLHAYSIKTGYAADVIVGNALITMYAKCGSIDSAFQIFKGISDRDIVSWNAMLSAYALHGLGKGALLLFEEMKREGFAPDDISILGVLQACIYSGLSEEGICLFNEIEQIYGLRPILEHFACMVDLLGRAGRLSEAMNLINSSPFSESPLLWRTLVSVSKLMANSKFSILASKRLLDLEPKDAGSFILVSNMYAGQGMLDEAAKVRTTMNDLRLSKEAGCSWIEIDSKLHHFVASGKDHPESEEIYSKLDLLNDEMKLKYEDRTHLHLVLEPI</sequence>
<feature type="repeat" description="PPR" evidence="2">
    <location>
        <begin position="529"/>
        <end position="563"/>
    </location>
</feature>
<dbReference type="Pfam" id="PF20431">
    <property type="entry name" value="E_motif"/>
    <property type="match status" value="1"/>
</dbReference>
<evidence type="ECO:0000313" key="3">
    <source>
        <dbReference type="EMBL" id="GAY61791.1"/>
    </source>
</evidence>
<dbReference type="AlphaFoldDB" id="A0A2H5QB53"/>
<dbReference type="Pfam" id="PF01535">
    <property type="entry name" value="PPR"/>
    <property type="match status" value="6"/>
</dbReference>
<evidence type="ECO:0000256" key="1">
    <source>
        <dbReference type="ARBA" id="ARBA00022737"/>
    </source>
</evidence>
<organism evidence="3 4">
    <name type="scientific">Citrus unshiu</name>
    <name type="common">Satsuma mandarin</name>
    <name type="synonym">Citrus nobilis var. unshiu</name>
    <dbReference type="NCBI Taxonomy" id="55188"/>
    <lineage>
        <taxon>Eukaryota</taxon>
        <taxon>Viridiplantae</taxon>
        <taxon>Streptophyta</taxon>
        <taxon>Embryophyta</taxon>
        <taxon>Tracheophyta</taxon>
        <taxon>Spermatophyta</taxon>
        <taxon>Magnoliopsida</taxon>
        <taxon>eudicotyledons</taxon>
        <taxon>Gunneridae</taxon>
        <taxon>Pentapetalae</taxon>
        <taxon>rosids</taxon>
        <taxon>malvids</taxon>
        <taxon>Sapindales</taxon>
        <taxon>Rutaceae</taxon>
        <taxon>Aurantioideae</taxon>
        <taxon>Citrus</taxon>
    </lineage>
</organism>
<gene>
    <name evidence="3" type="ORF">CUMW_212750</name>
</gene>
<dbReference type="NCBIfam" id="TIGR00756">
    <property type="entry name" value="PPR"/>
    <property type="match status" value="1"/>
</dbReference>
<dbReference type="PANTHER" id="PTHR47926:SF347">
    <property type="entry name" value="PENTATRICOPEPTIDE REPEAT-CONTAINING PROTEIN"/>
    <property type="match status" value="1"/>
</dbReference>
<dbReference type="PROSITE" id="PS51375">
    <property type="entry name" value="PPR"/>
    <property type="match status" value="1"/>
</dbReference>